<dbReference type="AlphaFoldDB" id="A0A0P7IJU6"/>
<sequence>MEFRMTVSIHKGITTIENLKGGRPVDISETSTLGFVFTAPDADNAKFPMDEPLALIGGSELLEGMGETGTGPDIIRQVTKEGTGMKAVAVRVEEGVDFNATLANVIGSAGAMTGIHALKHGQSELGLTPRLYLAPGFTSQRVDGSANPTVAEFRGIAEKRRGMILADGPNTTKEAAFEYREDWGSSRIYMIDPGVKVYVNGQTLVKPASASVAGITLRVDKEFGVNHSPSNHAFYGITGTARPIEYYDGDPDTEADYLTRNQIATIINDGGYRLWGNETCWTEPLNKFFPVMRTHDITMDSIERAHKTFRDKPFSTQLLVDIAETVNGFQRILRGRGWTLGGDVWIDPKLNTKETWLNGDLFVSYDAEAPAPLQRLIFQFNRNTGYYAELAKEAVAEVARLS</sequence>
<evidence type="ECO:0000259" key="2">
    <source>
        <dbReference type="Pfam" id="PF04984"/>
    </source>
</evidence>
<protein>
    <recommendedName>
        <fullName evidence="2">Tail sheath protein subtilisin-like domain-containing protein</fullName>
    </recommendedName>
</protein>
<dbReference type="PANTHER" id="PTHR35861">
    <property type="match status" value="1"/>
</dbReference>
<reference evidence="3 4" key="1">
    <citation type="submission" date="2015-09" db="EMBL/GenBank/DDBJ databases">
        <title>Draft genome sequence of Aliiroseovarius crassostreae CV919-312TSm, the causative agent of Roseovarius Oyster Disease (formerly Juvenile Oyster Disease).</title>
        <authorList>
            <person name="Kessner L."/>
            <person name="Spinard E."/>
            <person name="Nelson D."/>
        </authorList>
    </citation>
    <scope>NUCLEOTIDE SEQUENCE [LARGE SCALE GENOMIC DNA]</scope>
    <source>
        <strain evidence="3 4">CV919-312</strain>
    </source>
</reference>
<dbReference type="Proteomes" id="UP000050471">
    <property type="component" value="Unassembled WGS sequence"/>
</dbReference>
<gene>
    <name evidence="3" type="ORF">AKJ29_16565</name>
</gene>
<organism evidence="3 4">
    <name type="scientific">Aliiroseovarius crassostreae</name>
    <dbReference type="NCBI Taxonomy" id="154981"/>
    <lineage>
        <taxon>Bacteria</taxon>
        <taxon>Pseudomonadati</taxon>
        <taxon>Pseudomonadota</taxon>
        <taxon>Alphaproteobacteria</taxon>
        <taxon>Rhodobacterales</taxon>
        <taxon>Paracoccaceae</taxon>
        <taxon>Aliiroseovarius</taxon>
    </lineage>
</organism>
<dbReference type="InterPro" id="IPR035089">
    <property type="entry name" value="Phage_sheath_subtilisin"/>
</dbReference>
<feature type="domain" description="Tail sheath protein subtilisin-like" evidence="2">
    <location>
        <begin position="142"/>
        <end position="279"/>
    </location>
</feature>
<keyword evidence="4" id="KW-1185">Reference proteome</keyword>
<dbReference type="STRING" id="154981.AKJ29_16565"/>
<evidence type="ECO:0000313" key="4">
    <source>
        <dbReference type="Proteomes" id="UP000050471"/>
    </source>
</evidence>
<comment type="caution">
    <text evidence="3">The sequence shown here is derived from an EMBL/GenBank/DDBJ whole genome shotgun (WGS) entry which is preliminary data.</text>
</comment>
<dbReference type="InterPro" id="IPR052042">
    <property type="entry name" value="Tail_sheath_structural"/>
</dbReference>
<evidence type="ECO:0000256" key="1">
    <source>
        <dbReference type="ARBA" id="ARBA00008005"/>
    </source>
</evidence>
<evidence type="ECO:0000313" key="3">
    <source>
        <dbReference type="EMBL" id="KPN64247.1"/>
    </source>
</evidence>
<accession>A0A0P7IJU6</accession>
<dbReference type="EMBL" id="LKBA01000004">
    <property type="protein sequence ID" value="KPN64247.1"/>
    <property type="molecule type" value="Genomic_DNA"/>
</dbReference>
<comment type="similarity">
    <text evidence="1">Belongs to the myoviridae tail sheath protein family.</text>
</comment>
<dbReference type="Pfam" id="PF04984">
    <property type="entry name" value="Phage_sheath_1"/>
    <property type="match status" value="1"/>
</dbReference>
<proteinExistence type="inferred from homology"/>
<name>A0A0P7IJU6_9RHOB</name>
<dbReference type="PANTHER" id="PTHR35861:SF1">
    <property type="entry name" value="PHAGE TAIL SHEATH PROTEIN"/>
    <property type="match status" value="1"/>
</dbReference>